<sequence>MSDGLVKGMADQKGKPMLLEAEDRVVISLDFGTTFSGIAYAFCNPEKKPEITTVVDWPGLQGRTQPKIPSVLSYTPGDANQFKWGGQLNWKDDCVHGVKLLLDPDQPEPLYLPAGNKKKEIKRLPKEPVDVASDFIGAIYTHAMAKIESKVPRDYFLLCQKQFVLTVPAAAKKAGIHPVSLIKEPEAAALYTMYCQERALGIGDAFVLCDAGGGTVDLITYEVISTTGSLQLAEVVPGSGGMAGSLGLNKRFAEAVQDLVGEEEWIKLKKLKGWTNAYEQFDQLVKRCFLGDTEEEYLITFPQAGLEDNPPEGLKNDCWAMTGATVKQIFDPLVNDILRLVDEQIKNALIKRQGRDIKGIFLVGGFGASQYLKECIQKAHPDVQVIQPDDAWAAILKGAVLSRLPHQAAVVETKARHHYGVAALSIYEPAIDKGRPTEMTWYIYIGESLKRDQTIKFPFYRTLNADYGNDDLIFTDKLITCDSPIPPNHPTQETKENCTLQADLRDVDRALFKQKTGIGGLTYYEVHYDLAVSTQDANMKFSLEFQGKEAGSVNPQYN</sequence>
<dbReference type="PANTHER" id="PTHR14187">
    <property type="entry name" value="ALPHA KINASE/ELONGATION FACTOR 2 KINASE"/>
    <property type="match status" value="1"/>
</dbReference>
<dbReference type="SUPFAM" id="SSF53067">
    <property type="entry name" value="Actin-like ATPase domain"/>
    <property type="match status" value="2"/>
</dbReference>
<dbReference type="InterPro" id="IPR043129">
    <property type="entry name" value="ATPase_NBD"/>
</dbReference>
<comment type="caution">
    <text evidence="1">The sequence shown here is derived from an EMBL/GenBank/DDBJ whole genome shotgun (WGS) entry which is preliminary data.</text>
</comment>
<dbReference type="PANTHER" id="PTHR14187:SF82">
    <property type="entry name" value="FAMILY CHAPERONE, PUTATIVE (AFU_ORTHOLOGUE AFUA_7G08575)-RELATED"/>
    <property type="match status" value="1"/>
</dbReference>
<dbReference type="Gene3D" id="3.30.420.40">
    <property type="match status" value="2"/>
</dbReference>
<proteinExistence type="predicted"/>
<dbReference type="Proteomes" id="UP000544331">
    <property type="component" value="Unassembled WGS sequence"/>
</dbReference>
<evidence type="ECO:0000313" key="2">
    <source>
        <dbReference type="Proteomes" id="UP000544331"/>
    </source>
</evidence>
<keyword evidence="2" id="KW-1185">Reference proteome</keyword>
<dbReference type="OrthoDB" id="5332281at2759"/>
<reference evidence="1 2" key="1">
    <citation type="submission" date="2020-05" db="EMBL/GenBank/DDBJ databases">
        <title>Identification and distribution of gene clusters putatively required for synthesis of sphingolipid metabolism inhibitors in phylogenetically diverse species of the filamentous fungus Fusarium.</title>
        <authorList>
            <person name="Kim H.-S."/>
            <person name="Busman M."/>
            <person name="Brown D.W."/>
            <person name="Divon H."/>
            <person name="Uhlig S."/>
            <person name="Proctor R.H."/>
        </authorList>
    </citation>
    <scope>NUCLEOTIDE SEQUENCE [LARGE SCALE GENOMIC DNA]</scope>
    <source>
        <strain evidence="1 2">NRRL 66235</strain>
    </source>
</reference>
<dbReference type="Gene3D" id="3.90.640.10">
    <property type="entry name" value="Actin, Chain A, domain 4"/>
    <property type="match status" value="1"/>
</dbReference>
<dbReference type="AlphaFoldDB" id="A0A8H6D9C8"/>
<dbReference type="CDD" id="cd10170">
    <property type="entry name" value="ASKHA_NBD_HSP70"/>
    <property type="match status" value="1"/>
</dbReference>
<evidence type="ECO:0000313" key="1">
    <source>
        <dbReference type="EMBL" id="KAF5708419.1"/>
    </source>
</evidence>
<dbReference type="EMBL" id="JAAOAN010000391">
    <property type="protein sequence ID" value="KAF5708419.1"/>
    <property type="molecule type" value="Genomic_DNA"/>
</dbReference>
<name>A0A8H6D9C8_9HYPO</name>
<protein>
    <submittedName>
        <fullName evidence="1">Hsp70 chaperone protein</fullName>
    </submittedName>
</protein>
<organism evidence="1 2">
    <name type="scientific">Fusarium mundagurra</name>
    <dbReference type="NCBI Taxonomy" id="1567541"/>
    <lineage>
        <taxon>Eukaryota</taxon>
        <taxon>Fungi</taxon>
        <taxon>Dikarya</taxon>
        <taxon>Ascomycota</taxon>
        <taxon>Pezizomycotina</taxon>
        <taxon>Sordariomycetes</taxon>
        <taxon>Hypocreomycetidae</taxon>
        <taxon>Hypocreales</taxon>
        <taxon>Nectriaceae</taxon>
        <taxon>Fusarium</taxon>
        <taxon>Fusarium fujikuroi species complex</taxon>
    </lineage>
</organism>
<accession>A0A8H6D9C8</accession>
<gene>
    <name evidence="1" type="ORF">FMUND_10604</name>
</gene>